<proteinExistence type="inferred from homology"/>
<sequence>MAFGTFPIDVLSSAQPLGMLLPIKPQYVEQRAARSSARKFHETDEGYSLSLELPGLSPADLKVAIEDGMITISGTTKTGKHTYNASHRVAVPPEADTKLARAAAENGILSITLPKRQKVIHEITVASSNDKLPKAADDDYVLSLPFPGVRPSDFKVVCEDRVLSIATETNTSTHATRTLKRTRIPEDADVSAAGAAAEYGILTISMPRRAEELSTEEPPKKSARLVAVTNGSGN</sequence>
<evidence type="ECO:0000256" key="3">
    <source>
        <dbReference type="RuleBase" id="RU003616"/>
    </source>
</evidence>
<dbReference type="CDD" id="cd00298">
    <property type="entry name" value="ACD_sHsps_p23-like"/>
    <property type="match status" value="1"/>
</dbReference>
<dbReference type="Pfam" id="PF00011">
    <property type="entry name" value="HSP20"/>
    <property type="match status" value="2"/>
</dbReference>
<evidence type="ECO:0000256" key="1">
    <source>
        <dbReference type="ARBA" id="ARBA00023016"/>
    </source>
</evidence>
<dbReference type="InterPro" id="IPR031107">
    <property type="entry name" value="Small_HSP"/>
</dbReference>
<reference evidence="6 7" key="1">
    <citation type="journal article" date="2024" name="Science">
        <title>Giant polyketide synthase enzymes in the biosynthesis of giant marine polyether toxins.</title>
        <authorList>
            <person name="Fallon T.R."/>
            <person name="Shende V.V."/>
            <person name="Wierzbicki I.H."/>
            <person name="Pendleton A.L."/>
            <person name="Watervoot N.F."/>
            <person name="Auber R.P."/>
            <person name="Gonzalez D.J."/>
            <person name="Wisecaver J.H."/>
            <person name="Moore B.S."/>
        </authorList>
    </citation>
    <scope>NUCLEOTIDE SEQUENCE [LARGE SCALE GENOMIC DNA]</scope>
    <source>
        <strain evidence="6 7">12B1</strain>
    </source>
</reference>
<comment type="similarity">
    <text evidence="2 3">Belongs to the small heat shock protein (HSP20) family.</text>
</comment>
<organism evidence="6 7">
    <name type="scientific">Prymnesium parvum</name>
    <name type="common">Toxic golden alga</name>
    <dbReference type="NCBI Taxonomy" id="97485"/>
    <lineage>
        <taxon>Eukaryota</taxon>
        <taxon>Haptista</taxon>
        <taxon>Haptophyta</taxon>
        <taxon>Prymnesiophyceae</taxon>
        <taxon>Prymnesiales</taxon>
        <taxon>Prymnesiaceae</taxon>
        <taxon>Prymnesium</taxon>
    </lineage>
</organism>
<evidence type="ECO:0000256" key="4">
    <source>
        <dbReference type="SAM" id="MobiDB-lite"/>
    </source>
</evidence>
<dbReference type="Gene3D" id="2.60.40.790">
    <property type="match status" value="2"/>
</dbReference>
<dbReference type="SUPFAM" id="SSF49764">
    <property type="entry name" value="HSP20-like chaperones"/>
    <property type="match status" value="2"/>
</dbReference>
<accession>A0AB34K1T2</accession>
<gene>
    <name evidence="6" type="ORF">AB1Y20_015189</name>
</gene>
<feature type="domain" description="SHSP" evidence="5">
    <location>
        <begin position="28"/>
        <end position="128"/>
    </location>
</feature>
<dbReference type="PROSITE" id="PS01031">
    <property type="entry name" value="SHSP"/>
    <property type="match status" value="1"/>
</dbReference>
<evidence type="ECO:0000259" key="5">
    <source>
        <dbReference type="PROSITE" id="PS01031"/>
    </source>
</evidence>
<evidence type="ECO:0000313" key="6">
    <source>
        <dbReference type="EMBL" id="KAL1526479.1"/>
    </source>
</evidence>
<name>A0AB34K1T2_PRYPA</name>
<dbReference type="EMBL" id="JBGBPQ010000003">
    <property type="protein sequence ID" value="KAL1526479.1"/>
    <property type="molecule type" value="Genomic_DNA"/>
</dbReference>
<keyword evidence="1" id="KW-0346">Stress response</keyword>
<feature type="compositionally biased region" description="Basic and acidic residues" evidence="4">
    <location>
        <begin position="209"/>
        <end position="220"/>
    </location>
</feature>
<protein>
    <recommendedName>
        <fullName evidence="5">SHSP domain-containing protein</fullName>
    </recommendedName>
</protein>
<dbReference type="Proteomes" id="UP001515480">
    <property type="component" value="Unassembled WGS sequence"/>
</dbReference>
<dbReference type="CDD" id="cd06464">
    <property type="entry name" value="ACD_sHsps-like"/>
    <property type="match status" value="1"/>
</dbReference>
<evidence type="ECO:0000256" key="2">
    <source>
        <dbReference type="PROSITE-ProRule" id="PRU00285"/>
    </source>
</evidence>
<dbReference type="AlphaFoldDB" id="A0AB34K1T2"/>
<feature type="region of interest" description="Disordered" evidence="4">
    <location>
        <begin position="209"/>
        <end position="234"/>
    </location>
</feature>
<comment type="caution">
    <text evidence="6">The sequence shown here is derived from an EMBL/GenBank/DDBJ whole genome shotgun (WGS) entry which is preliminary data.</text>
</comment>
<dbReference type="InterPro" id="IPR002068">
    <property type="entry name" value="A-crystallin/Hsp20_dom"/>
</dbReference>
<dbReference type="InterPro" id="IPR008978">
    <property type="entry name" value="HSP20-like_chaperone"/>
</dbReference>
<evidence type="ECO:0000313" key="7">
    <source>
        <dbReference type="Proteomes" id="UP001515480"/>
    </source>
</evidence>
<dbReference type="PANTHER" id="PTHR11527">
    <property type="entry name" value="HEAT-SHOCK PROTEIN 20 FAMILY MEMBER"/>
    <property type="match status" value="1"/>
</dbReference>
<keyword evidence="7" id="KW-1185">Reference proteome</keyword>